<dbReference type="InterPro" id="IPR047057">
    <property type="entry name" value="MerR_fam"/>
</dbReference>
<keyword evidence="1" id="KW-0805">Transcription regulation</keyword>
<feature type="domain" description="HTH merR-type" evidence="4">
    <location>
        <begin position="3"/>
        <end position="61"/>
    </location>
</feature>
<evidence type="ECO:0000256" key="3">
    <source>
        <dbReference type="ARBA" id="ARBA00023163"/>
    </source>
</evidence>
<dbReference type="PRINTS" id="PR00040">
    <property type="entry name" value="HTHMERR"/>
</dbReference>
<dbReference type="OrthoDB" id="122388at2"/>
<dbReference type="GO" id="GO:0003700">
    <property type="term" value="F:DNA-binding transcription factor activity"/>
    <property type="evidence" value="ECO:0007669"/>
    <property type="project" value="InterPro"/>
</dbReference>
<dbReference type="Proteomes" id="UP000199568">
    <property type="component" value="Unassembled WGS sequence"/>
</dbReference>
<evidence type="ECO:0000259" key="4">
    <source>
        <dbReference type="PROSITE" id="PS50937"/>
    </source>
</evidence>
<dbReference type="InterPro" id="IPR009061">
    <property type="entry name" value="DNA-bd_dom_put_sf"/>
</dbReference>
<evidence type="ECO:0000256" key="1">
    <source>
        <dbReference type="ARBA" id="ARBA00023015"/>
    </source>
</evidence>
<keyword evidence="3" id="KW-0804">Transcription</keyword>
<proteinExistence type="predicted"/>
<evidence type="ECO:0000313" key="5">
    <source>
        <dbReference type="EMBL" id="SET33844.1"/>
    </source>
</evidence>
<gene>
    <name evidence="5" type="ORF">SAMN05660297_02081</name>
</gene>
<sequence>MKHYKTSEIAKAVGVHPNTVRLYEEWGLLQPVPRDKNGYRLYNKEHLEQMRLARTALRCEFVEGQIREKATAIIKTAVKGDLKKALNKAYAYLSHIQNEREKAEEALTLVNQWIQGELDEDSCTYMNRLDAAKQLGVSIDVLRNWERNGLIEIPRNIKNRYRIYGINEMKRLKIIAILRNANYSMMSILRMLRNIDQGNKDNPKDIINTPDLEEDIVSATDRWISTLIESEKDATEVIQQLKRMIGK</sequence>
<dbReference type="CDD" id="cd00592">
    <property type="entry name" value="HTH_MerR-like"/>
    <property type="match status" value="1"/>
</dbReference>
<dbReference type="GO" id="GO:0003677">
    <property type="term" value="F:DNA binding"/>
    <property type="evidence" value="ECO:0007669"/>
    <property type="project" value="UniProtKB-KW"/>
</dbReference>
<dbReference type="AlphaFoldDB" id="A0A1I0DNC1"/>
<reference evidence="5 6" key="1">
    <citation type="submission" date="2016-10" db="EMBL/GenBank/DDBJ databases">
        <authorList>
            <person name="de Groot N.N."/>
        </authorList>
    </citation>
    <scope>NUCLEOTIDE SEQUENCE [LARGE SCALE GENOMIC DNA]</scope>
    <source>
        <strain evidence="5 6">DSM 18979</strain>
    </source>
</reference>
<dbReference type="PANTHER" id="PTHR30204:SF94">
    <property type="entry name" value="HEAVY METAL-DEPENDENT TRANSCRIPTIONAL REGULATOR HI_0293-RELATED"/>
    <property type="match status" value="1"/>
</dbReference>
<dbReference type="Gene3D" id="1.10.1660.10">
    <property type="match status" value="2"/>
</dbReference>
<evidence type="ECO:0000256" key="2">
    <source>
        <dbReference type="ARBA" id="ARBA00023125"/>
    </source>
</evidence>
<dbReference type="PROSITE" id="PS50937">
    <property type="entry name" value="HTH_MERR_2"/>
    <property type="match status" value="2"/>
</dbReference>
<organism evidence="5 6">
    <name type="scientific">Natronincola peptidivorans</name>
    <dbReference type="NCBI Taxonomy" id="426128"/>
    <lineage>
        <taxon>Bacteria</taxon>
        <taxon>Bacillati</taxon>
        <taxon>Bacillota</taxon>
        <taxon>Clostridia</taxon>
        <taxon>Peptostreptococcales</taxon>
        <taxon>Natronincolaceae</taxon>
        <taxon>Natronincola</taxon>
    </lineage>
</organism>
<dbReference type="SMART" id="SM00422">
    <property type="entry name" value="HTH_MERR"/>
    <property type="match status" value="2"/>
</dbReference>
<dbReference type="InterPro" id="IPR000551">
    <property type="entry name" value="MerR-type_HTH_dom"/>
</dbReference>
<dbReference type="EMBL" id="FOHU01000008">
    <property type="protein sequence ID" value="SET33844.1"/>
    <property type="molecule type" value="Genomic_DNA"/>
</dbReference>
<accession>A0A1I0DNC1</accession>
<feature type="domain" description="HTH merR-type" evidence="4">
    <location>
        <begin position="131"/>
        <end position="194"/>
    </location>
</feature>
<dbReference type="PANTHER" id="PTHR30204">
    <property type="entry name" value="REDOX-CYCLING DRUG-SENSING TRANSCRIPTIONAL ACTIVATOR SOXR"/>
    <property type="match status" value="1"/>
</dbReference>
<keyword evidence="6" id="KW-1185">Reference proteome</keyword>
<keyword evidence="2 5" id="KW-0238">DNA-binding</keyword>
<protein>
    <submittedName>
        <fullName evidence="5">DNA-binding transcriptional regulator, MerR family</fullName>
    </submittedName>
</protein>
<evidence type="ECO:0000313" key="6">
    <source>
        <dbReference type="Proteomes" id="UP000199568"/>
    </source>
</evidence>
<dbReference type="RefSeq" id="WP_139176415.1">
    <property type="nucleotide sequence ID" value="NZ_FOHU01000008.1"/>
</dbReference>
<dbReference type="PROSITE" id="PS00552">
    <property type="entry name" value="HTH_MERR_1"/>
    <property type="match status" value="1"/>
</dbReference>
<dbReference type="SUPFAM" id="SSF46955">
    <property type="entry name" value="Putative DNA-binding domain"/>
    <property type="match status" value="2"/>
</dbReference>
<name>A0A1I0DNC1_9FIRM</name>
<dbReference type="STRING" id="426128.SAMN05660297_02081"/>
<dbReference type="Pfam" id="PF13411">
    <property type="entry name" value="MerR_1"/>
    <property type="match status" value="2"/>
</dbReference>